<dbReference type="EMBL" id="JAPOHD010000013">
    <property type="protein sequence ID" value="MCY1720191.1"/>
    <property type="molecule type" value="Genomic_DNA"/>
</dbReference>
<dbReference type="Proteomes" id="UP001145087">
    <property type="component" value="Unassembled WGS sequence"/>
</dbReference>
<proteinExistence type="predicted"/>
<protein>
    <submittedName>
        <fullName evidence="1">Uncharacterized protein</fullName>
    </submittedName>
</protein>
<sequence>MNKVTIEITKEGWQTTVEIDGAKVIEKHVKTDWGASQETENFESSEFIDDELLNTLESADSSAYDIMKELNMCSD</sequence>
<gene>
    <name evidence="1" type="ORF">OU798_07545</name>
</gene>
<keyword evidence="2" id="KW-1185">Reference proteome</keyword>
<dbReference type="RefSeq" id="WP_343332525.1">
    <property type="nucleotide sequence ID" value="NZ_JAPOHD010000013.1"/>
</dbReference>
<comment type="caution">
    <text evidence="1">The sequence shown here is derived from an EMBL/GenBank/DDBJ whole genome shotgun (WGS) entry which is preliminary data.</text>
</comment>
<dbReference type="AlphaFoldDB" id="A0A9X3F7A5"/>
<accession>A0A9X3F7A5</accession>
<name>A0A9X3F7A5_9BACT</name>
<evidence type="ECO:0000313" key="2">
    <source>
        <dbReference type="Proteomes" id="UP001145087"/>
    </source>
</evidence>
<reference evidence="1" key="1">
    <citation type="submission" date="2022-11" db="EMBL/GenBank/DDBJ databases">
        <title>Marilongibacter aestuarii gen. nov., sp. nov., isolated from tidal flat sediment.</title>
        <authorList>
            <person name="Jiayan W."/>
        </authorList>
    </citation>
    <scope>NUCLEOTIDE SEQUENCE</scope>
    <source>
        <strain evidence="1">Z1-6</strain>
    </source>
</reference>
<evidence type="ECO:0000313" key="1">
    <source>
        <dbReference type="EMBL" id="MCY1720191.1"/>
    </source>
</evidence>
<organism evidence="1 2">
    <name type="scientific">Draconibacterium aestuarii</name>
    <dbReference type="NCBI Taxonomy" id="2998507"/>
    <lineage>
        <taxon>Bacteria</taxon>
        <taxon>Pseudomonadati</taxon>
        <taxon>Bacteroidota</taxon>
        <taxon>Bacteroidia</taxon>
        <taxon>Marinilabiliales</taxon>
        <taxon>Prolixibacteraceae</taxon>
        <taxon>Draconibacterium</taxon>
    </lineage>
</organism>